<evidence type="ECO:0000313" key="1">
    <source>
        <dbReference type="EMBL" id="PCR92211.1"/>
    </source>
</evidence>
<accession>A0A2A5QZG0</accession>
<dbReference type="EMBL" id="NXNI01000001">
    <property type="protein sequence ID" value="PCR92211.1"/>
    <property type="molecule type" value="Genomic_DNA"/>
</dbReference>
<gene>
    <name evidence="1" type="ORF">CP557_17755</name>
</gene>
<name>A0A2A5QZG0_9EURY</name>
<dbReference type="Proteomes" id="UP000219689">
    <property type="component" value="Unassembled WGS sequence"/>
</dbReference>
<comment type="caution">
    <text evidence="1">The sequence shown here is derived from an EMBL/GenBank/DDBJ whole genome shotgun (WGS) entry which is preliminary data.</text>
</comment>
<proteinExistence type="predicted"/>
<organism evidence="1 2">
    <name type="scientific">Natrinema ejinorense</name>
    <dbReference type="NCBI Taxonomy" id="373386"/>
    <lineage>
        <taxon>Archaea</taxon>
        <taxon>Methanobacteriati</taxon>
        <taxon>Methanobacteriota</taxon>
        <taxon>Stenosarchaea group</taxon>
        <taxon>Halobacteria</taxon>
        <taxon>Halobacteriales</taxon>
        <taxon>Natrialbaceae</taxon>
        <taxon>Natrinema</taxon>
    </lineage>
</organism>
<dbReference type="AlphaFoldDB" id="A0A2A5QZG0"/>
<protein>
    <submittedName>
        <fullName evidence="1">Uncharacterized protein</fullName>
    </submittedName>
</protein>
<reference evidence="1 2" key="1">
    <citation type="submission" date="2017-09" db="EMBL/GenBank/DDBJ databases">
        <title>Genome sequences of Natrinema ejinorence JCM 13890T.</title>
        <authorList>
            <person name="Roh S.W."/>
            <person name="Kim Y.B."/>
            <person name="Kim J.Y."/>
        </authorList>
    </citation>
    <scope>NUCLEOTIDE SEQUENCE [LARGE SCALE GENOMIC DNA]</scope>
    <source>
        <strain evidence="1 2">JCM 13890</strain>
    </source>
</reference>
<sequence>MRGGRHRSIVIQRQTILTIAVAVALLVGATGAATAQPAQGPPDDLPEPVPGFVSDILGAITEFIDGTVDFLGDVVRGLTPAGNAAGSNGFGP</sequence>
<evidence type="ECO:0000313" key="2">
    <source>
        <dbReference type="Proteomes" id="UP000219689"/>
    </source>
</evidence>
<keyword evidence="2" id="KW-1185">Reference proteome</keyword>